<dbReference type="PANTHER" id="PTHR23030:SF30">
    <property type="entry name" value="TYROSINE-PROTEIN PHOSPHATASE NON-RECEPTOR TYPE 23"/>
    <property type="match status" value="1"/>
</dbReference>
<dbReference type="Proteomes" id="UP000286097">
    <property type="component" value="Unassembled WGS sequence"/>
</dbReference>
<proteinExistence type="predicted"/>
<dbReference type="AlphaFoldDB" id="A0A3R7WAS3"/>
<evidence type="ECO:0000259" key="1">
    <source>
        <dbReference type="Pfam" id="PF03097"/>
    </source>
</evidence>
<dbReference type="EMBL" id="QKXF01000113">
    <property type="protein sequence ID" value="RQM16596.1"/>
    <property type="molecule type" value="Genomic_DNA"/>
</dbReference>
<dbReference type="Pfam" id="PF03097">
    <property type="entry name" value="BRO1"/>
    <property type="match status" value="1"/>
</dbReference>
<protein>
    <recommendedName>
        <fullName evidence="1">BRO1 domain-containing protein</fullName>
    </recommendedName>
</protein>
<dbReference type="GO" id="GO:0005768">
    <property type="term" value="C:endosome"/>
    <property type="evidence" value="ECO:0007669"/>
    <property type="project" value="TreeGrafter"/>
</dbReference>
<dbReference type="PANTHER" id="PTHR23030">
    <property type="entry name" value="PCD6 INTERACTING PROTEIN-RELATED"/>
    <property type="match status" value="1"/>
</dbReference>
<reference evidence="2 3" key="1">
    <citation type="submission" date="2018-06" db="EMBL/GenBank/DDBJ databases">
        <title>Comparative genomics of downy mildews reveals potential adaptations to biotrophy.</title>
        <authorList>
            <person name="Fletcher K."/>
            <person name="Klosterman S.J."/>
            <person name="Derevnina L."/>
            <person name="Martin F."/>
            <person name="Koike S."/>
            <person name="Reyes Chin-Wo S."/>
            <person name="Mou B."/>
            <person name="Michelmore R."/>
        </authorList>
    </citation>
    <scope>NUCLEOTIDE SEQUENCE [LARGE SCALE GENOMIC DNA]</scope>
    <source>
        <strain evidence="2 3">R13</strain>
    </source>
</reference>
<dbReference type="InterPro" id="IPR004328">
    <property type="entry name" value="BRO1_dom"/>
</dbReference>
<accession>A0A3R7WAS3</accession>
<evidence type="ECO:0000313" key="2">
    <source>
        <dbReference type="EMBL" id="RQM16596.1"/>
    </source>
</evidence>
<name>A0A3R7WAS3_9STRA</name>
<dbReference type="GO" id="GO:0043328">
    <property type="term" value="P:protein transport to vacuole involved in ubiquitin-dependent protein catabolic process via the multivesicular body sorting pathway"/>
    <property type="evidence" value="ECO:0007669"/>
    <property type="project" value="TreeGrafter"/>
</dbReference>
<gene>
    <name evidence="2" type="ORF">DD237_001281</name>
</gene>
<evidence type="ECO:0000313" key="3">
    <source>
        <dbReference type="Proteomes" id="UP000286097"/>
    </source>
</evidence>
<organism evidence="2 3">
    <name type="scientific">Peronospora effusa</name>
    <dbReference type="NCBI Taxonomy" id="542832"/>
    <lineage>
        <taxon>Eukaryota</taxon>
        <taxon>Sar</taxon>
        <taxon>Stramenopiles</taxon>
        <taxon>Oomycota</taxon>
        <taxon>Peronosporomycetes</taxon>
        <taxon>Peronosporales</taxon>
        <taxon>Peronosporaceae</taxon>
        <taxon>Peronospora</taxon>
    </lineage>
</organism>
<comment type="caution">
    <text evidence="2">The sequence shown here is derived from an EMBL/GenBank/DDBJ whole genome shotgun (WGS) entry which is preliminary data.</text>
</comment>
<dbReference type="Gene3D" id="1.25.40.280">
    <property type="entry name" value="alix/aip1 like domains"/>
    <property type="match status" value="1"/>
</dbReference>
<dbReference type="InterPro" id="IPR038499">
    <property type="entry name" value="BRO1_sf"/>
</dbReference>
<dbReference type="VEuPathDB" id="FungiDB:DD237_001281"/>
<sequence>MRAATQYWQGTASKAIALDEGEGYGEEIARLVAADAECNEAFKVVTENKMHSSLYQLAQALQRRVPKHFDVAKYNNASVYLEDVPKFSELPAVEKAAMVRPFTLRELQQELIDVDLFEQFVPKELLLIRAGDVKQGIKVIMDRTANKIFWSNEVVEKTLHSMGLPASIEAFDKTSDNGIPRTIWRRIQLVKVIAGSTRTEIGESRDNPIVAFI</sequence>
<feature type="domain" description="BRO1" evidence="1">
    <location>
        <begin position="2"/>
        <end position="124"/>
    </location>
</feature>